<dbReference type="SMART" id="SM01387">
    <property type="entry name" value="Ribosomal_S15"/>
    <property type="match status" value="1"/>
</dbReference>
<sequence length="89" mass="10336">MALSYEKKKKIIEAFEKKAGDTGCPEVQIALCTARIFEISEHLKQHKNDVSSRRGLEGQRSSRRRLLDYLKKEDEARYKAVLSALELRR</sequence>
<accession>A0A023DYI0</accession>
<comment type="similarity">
    <text evidence="4 5">Belongs to the universal ribosomal protein uS15 family.</text>
</comment>
<keyword evidence="4 6" id="KW-0694">RNA-binding</keyword>
<dbReference type="Proteomes" id="UP000024842">
    <property type="component" value="Unassembled WGS sequence"/>
</dbReference>
<evidence type="ECO:0000256" key="3">
    <source>
        <dbReference type="ARBA" id="ARBA00064542"/>
    </source>
</evidence>
<protein>
    <recommendedName>
        <fullName evidence="4">Small ribosomal subunit protein uS15</fullName>
    </recommendedName>
</protein>
<dbReference type="STRING" id="1427503.HE1_00854"/>
<dbReference type="SUPFAM" id="SSF47060">
    <property type="entry name" value="S15/NS1 RNA-binding domain"/>
    <property type="match status" value="1"/>
</dbReference>
<dbReference type="EMBL" id="BAUP01000107">
    <property type="protein sequence ID" value="GAJ46519.1"/>
    <property type="molecule type" value="Genomic_DNA"/>
</dbReference>
<dbReference type="Gene3D" id="1.10.287.10">
    <property type="entry name" value="S15/NS1, RNA-binding"/>
    <property type="match status" value="1"/>
</dbReference>
<name>A0A023DYI0_9PROT</name>
<evidence type="ECO:0000256" key="1">
    <source>
        <dbReference type="ARBA" id="ARBA00022980"/>
    </source>
</evidence>
<dbReference type="PANTHER" id="PTHR23321">
    <property type="entry name" value="RIBOSOMAL PROTEIN S15, BACTERIAL AND ORGANELLAR"/>
    <property type="match status" value="1"/>
</dbReference>
<keyword evidence="1 4" id="KW-0689">Ribosomal protein</keyword>
<dbReference type="NCBIfam" id="TIGR00952">
    <property type="entry name" value="S15_bact"/>
    <property type="match status" value="1"/>
</dbReference>
<dbReference type="GO" id="GO:0003735">
    <property type="term" value="F:structural constituent of ribosome"/>
    <property type="evidence" value="ECO:0007669"/>
    <property type="project" value="InterPro"/>
</dbReference>
<dbReference type="InterPro" id="IPR000589">
    <property type="entry name" value="Ribosomal_uS15"/>
</dbReference>
<dbReference type="Gene3D" id="6.10.250.3130">
    <property type="match status" value="1"/>
</dbReference>
<proteinExistence type="inferred from homology"/>
<evidence type="ECO:0000256" key="4">
    <source>
        <dbReference type="HAMAP-Rule" id="MF_01343"/>
    </source>
</evidence>
<dbReference type="GO" id="GO:0005840">
    <property type="term" value="C:ribosome"/>
    <property type="evidence" value="ECO:0007669"/>
    <property type="project" value="UniProtKB-KW"/>
</dbReference>
<dbReference type="GO" id="GO:0006412">
    <property type="term" value="P:translation"/>
    <property type="evidence" value="ECO:0007669"/>
    <property type="project" value="UniProtKB-UniRule"/>
</dbReference>
<dbReference type="InterPro" id="IPR005290">
    <property type="entry name" value="Ribosomal_uS15_bac-type"/>
</dbReference>
<reference evidence="7 8" key="1">
    <citation type="journal article" date="2014" name="FEMS Microbiol. Lett.">
        <title>Draft genome sequences of three Holospora species (Holospora obtusa, Holospora undulata, and Holospora elegans), endonuclear symbiotic bacteria of the ciliate Paramecium caudatum.</title>
        <authorList>
            <person name="Dohra H."/>
            <person name="Tanaka K."/>
            <person name="Suzuki T."/>
            <person name="Fujishima M."/>
            <person name="Suzuki H."/>
        </authorList>
    </citation>
    <scope>NUCLEOTIDE SEQUENCE [LARGE SCALE GENOMIC DNA]</scope>
    <source>
        <strain evidence="7 8">E1</strain>
    </source>
</reference>
<dbReference type="RefSeq" id="WP_006288243.1">
    <property type="nucleotide sequence ID" value="NZ_BAUP01000107.1"/>
</dbReference>
<dbReference type="InterPro" id="IPR009068">
    <property type="entry name" value="uS15_NS1_RNA-bd_sf"/>
</dbReference>
<evidence type="ECO:0000256" key="6">
    <source>
        <dbReference type="RuleBase" id="RU004524"/>
    </source>
</evidence>
<keyword evidence="2 4" id="KW-0687">Ribonucleoprotein</keyword>
<dbReference type="CDD" id="cd00353">
    <property type="entry name" value="Ribosomal_S15p_S13e"/>
    <property type="match status" value="1"/>
</dbReference>
<keyword evidence="4 6" id="KW-0699">rRNA-binding</keyword>
<dbReference type="OrthoDB" id="9799262at2"/>
<dbReference type="GO" id="GO:1990904">
    <property type="term" value="C:ribonucleoprotein complex"/>
    <property type="evidence" value="ECO:0007669"/>
    <property type="project" value="UniProtKB-KW"/>
</dbReference>
<evidence type="ECO:0000313" key="7">
    <source>
        <dbReference type="EMBL" id="GAJ46519.1"/>
    </source>
</evidence>
<dbReference type="PANTHER" id="PTHR23321:SF26">
    <property type="entry name" value="SMALL RIBOSOMAL SUBUNIT PROTEIN US15M"/>
    <property type="match status" value="1"/>
</dbReference>
<comment type="subunit">
    <text evidence="3 4">Part of the 30S ribosomal subunit. Forms a bridge to the 50S subunit in the 70S ribosome, contacting the 23S rRNA.</text>
</comment>
<dbReference type="AlphaFoldDB" id="A0A023DYI0"/>
<evidence type="ECO:0000313" key="8">
    <source>
        <dbReference type="Proteomes" id="UP000024842"/>
    </source>
</evidence>
<dbReference type="PROSITE" id="PS00362">
    <property type="entry name" value="RIBOSOMAL_S15"/>
    <property type="match status" value="1"/>
</dbReference>
<dbReference type="HAMAP" id="MF_01343_B">
    <property type="entry name" value="Ribosomal_uS15_B"/>
    <property type="match status" value="1"/>
</dbReference>
<keyword evidence="8" id="KW-1185">Reference proteome</keyword>
<organism evidence="7 8">
    <name type="scientific">Holospora elegans E1</name>
    <dbReference type="NCBI Taxonomy" id="1427503"/>
    <lineage>
        <taxon>Bacteria</taxon>
        <taxon>Pseudomonadati</taxon>
        <taxon>Pseudomonadota</taxon>
        <taxon>Alphaproteobacteria</taxon>
        <taxon>Holosporales</taxon>
        <taxon>Holosporaceae</taxon>
        <taxon>Holospora</taxon>
    </lineage>
</organism>
<comment type="function">
    <text evidence="4 6">One of the primary rRNA binding proteins, it binds directly to 16S rRNA where it helps nucleate assembly of the platform of the 30S subunit by binding and bridging several RNA helices of the 16S rRNA.</text>
</comment>
<evidence type="ECO:0000256" key="2">
    <source>
        <dbReference type="ARBA" id="ARBA00023274"/>
    </source>
</evidence>
<dbReference type="GO" id="GO:0005737">
    <property type="term" value="C:cytoplasm"/>
    <property type="evidence" value="ECO:0007669"/>
    <property type="project" value="UniProtKB-ARBA"/>
</dbReference>
<dbReference type="FunFam" id="1.10.287.10:FF:000002">
    <property type="entry name" value="30S ribosomal protein S15"/>
    <property type="match status" value="1"/>
</dbReference>
<evidence type="ECO:0000256" key="5">
    <source>
        <dbReference type="RuleBase" id="RU003919"/>
    </source>
</evidence>
<comment type="caution">
    <text evidence="7">The sequence shown here is derived from an EMBL/GenBank/DDBJ whole genome shotgun (WGS) entry which is preliminary data.</text>
</comment>
<gene>
    <name evidence="4" type="primary">rpsO</name>
    <name evidence="7" type="ORF">HE1_00854</name>
</gene>
<comment type="function">
    <text evidence="4">Forms an intersubunit bridge (bridge B4) with the 23S rRNA of the 50S subunit in the ribosome.</text>
</comment>
<dbReference type="GO" id="GO:0019843">
    <property type="term" value="F:rRNA binding"/>
    <property type="evidence" value="ECO:0007669"/>
    <property type="project" value="UniProtKB-UniRule"/>
</dbReference>
<dbReference type="Pfam" id="PF00312">
    <property type="entry name" value="Ribosomal_S15"/>
    <property type="match status" value="1"/>
</dbReference>